<gene>
    <name evidence="1" type="ORF">NSMM_330022</name>
</gene>
<accession>A0A1G5SCX7</accession>
<dbReference type="Proteomes" id="UP000198729">
    <property type="component" value="Unassembled WGS sequence"/>
</dbReference>
<reference evidence="1 2" key="1">
    <citation type="submission" date="2016-10" db="EMBL/GenBank/DDBJ databases">
        <authorList>
            <person name="de Groot N.N."/>
        </authorList>
    </citation>
    <scope>NUCLEOTIDE SEQUENCE [LARGE SCALE GENOMIC DNA]</scope>
    <source>
        <strain evidence="1">1</strain>
    </source>
</reference>
<organism evidence="1 2">
    <name type="scientific">Nitrosomonas mobilis</name>
    <dbReference type="NCBI Taxonomy" id="51642"/>
    <lineage>
        <taxon>Bacteria</taxon>
        <taxon>Pseudomonadati</taxon>
        <taxon>Pseudomonadota</taxon>
        <taxon>Betaproteobacteria</taxon>
        <taxon>Nitrosomonadales</taxon>
        <taxon>Nitrosomonadaceae</taxon>
        <taxon>Nitrosomonas</taxon>
    </lineage>
</organism>
<dbReference type="OrthoDB" id="8548377at2"/>
<evidence type="ECO:0000313" key="2">
    <source>
        <dbReference type="Proteomes" id="UP000198729"/>
    </source>
</evidence>
<dbReference type="RefSeq" id="WP_090284921.1">
    <property type="nucleotide sequence ID" value="NZ_FMWO01000040.1"/>
</dbReference>
<protein>
    <submittedName>
        <fullName evidence="1">Uncharacterized protein</fullName>
    </submittedName>
</protein>
<dbReference type="STRING" id="51642.NSMM_330022"/>
<dbReference type="EMBL" id="FMWO01000040">
    <property type="protein sequence ID" value="SCZ85002.1"/>
    <property type="molecule type" value="Genomic_DNA"/>
</dbReference>
<keyword evidence="2" id="KW-1185">Reference proteome</keyword>
<proteinExistence type="predicted"/>
<sequence length="110" mass="12810">MNHKAILPTLWKNALVRNDWADLEKNFPEEAANAKVWQIESGLSVIGYRNEILFINYEGRMTECLEFTCAENNPFFEKVLHRIECGVTTATDAEVIRRYVAEIRQLNCHH</sequence>
<evidence type="ECO:0000313" key="1">
    <source>
        <dbReference type="EMBL" id="SCZ85002.1"/>
    </source>
</evidence>
<name>A0A1G5SCX7_9PROT</name>
<dbReference type="AlphaFoldDB" id="A0A1G5SCX7"/>